<dbReference type="RefSeq" id="WP_028728638.1">
    <property type="nucleotide sequence ID" value="NZ_AUAE01000034.1"/>
</dbReference>
<dbReference type="HOGENOM" id="CLU_2718630_0_0_10"/>
<dbReference type="Proteomes" id="UP000033035">
    <property type="component" value="Unassembled WGS sequence"/>
</dbReference>
<name>A0A0F5JQM5_9BACT</name>
<accession>A0A0F5JQM5</accession>
<proteinExistence type="predicted"/>
<sequence length="72" mass="8662">MIATKVENIDQIRLIDRMGMKIPFDIAWWEKNLRRGDIYLCVDHNDKLDYAFRFTGKQPIVLAFERFVMEII</sequence>
<comment type="caution">
    <text evidence="1">The sequence shown here is derived from an EMBL/GenBank/DDBJ whole genome shotgun (WGS) entry which is preliminary data.</text>
</comment>
<protein>
    <submittedName>
        <fullName evidence="1">Uncharacterized protein</fullName>
    </submittedName>
</protein>
<evidence type="ECO:0000313" key="2">
    <source>
        <dbReference type="Proteomes" id="UP000033035"/>
    </source>
</evidence>
<reference evidence="1 2" key="1">
    <citation type="submission" date="2013-04" db="EMBL/GenBank/DDBJ databases">
        <title>The Genome Sequence of Parabacteroides gordonii DSM 23371.</title>
        <authorList>
            <consortium name="The Broad Institute Genomics Platform"/>
            <person name="Earl A."/>
            <person name="Ward D."/>
            <person name="Feldgarden M."/>
            <person name="Gevers D."/>
            <person name="Martens E."/>
            <person name="Sakamoto M."/>
            <person name="Benno Y."/>
            <person name="Suzuki N."/>
            <person name="Matsunaga N."/>
            <person name="Koshihara K."/>
            <person name="Seki M."/>
            <person name="Komiya H."/>
            <person name="Walker B."/>
            <person name="Young S."/>
            <person name="Zeng Q."/>
            <person name="Gargeya S."/>
            <person name="Fitzgerald M."/>
            <person name="Haas B."/>
            <person name="Abouelleil A."/>
            <person name="Allen A.W."/>
            <person name="Alvarado L."/>
            <person name="Arachchi H.M."/>
            <person name="Berlin A.M."/>
            <person name="Chapman S.B."/>
            <person name="Gainer-Dewar J."/>
            <person name="Goldberg J."/>
            <person name="Griggs A."/>
            <person name="Gujja S."/>
            <person name="Hansen M."/>
            <person name="Howarth C."/>
            <person name="Imamovic A."/>
            <person name="Ireland A."/>
            <person name="Larimer J."/>
            <person name="McCowan C."/>
            <person name="Murphy C."/>
            <person name="Pearson M."/>
            <person name="Poon T.W."/>
            <person name="Priest M."/>
            <person name="Roberts A."/>
            <person name="Saif S."/>
            <person name="Shea T."/>
            <person name="Sisk P."/>
            <person name="Sykes S."/>
            <person name="Wortman J."/>
            <person name="Nusbaum C."/>
            <person name="Birren B."/>
        </authorList>
    </citation>
    <scope>NUCLEOTIDE SEQUENCE [LARGE SCALE GENOMIC DNA]</scope>
    <source>
        <strain evidence="1 2">MS-1</strain>
    </source>
</reference>
<gene>
    <name evidence="1" type="ORF">HMPREF1536_00703</name>
</gene>
<dbReference type="AlphaFoldDB" id="A0A0F5JQM5"/>
<dbReference type="STRING" id="1203610.HMPREF1536_00703"/>
<dbReference type="EMBL" id="AQHW01000003">
    <property type="protein sequence ID" value="KKB59722.1"/>
    <property type="molecule type" value="Genomic_DNA"/>
</dbReference>
<organism evidence="1 2">
    <name type="scientific">Parabacteroides gordonii MS-1 = DSM 23371</name>
    <dbReference type="NCBI Taxonomy" id="1203610"/>
    <lineage>
        <taxon>Bacteria</taxon>
        <taxon>Pseudomonadati</taxon>
        <taxon>Bacteroidota</taxon>
        <taxon>Bacteroidia</taxon>
        <taxon>Bacteroidales</taxon>
        <taxon>Tannerellaceae</taxon>
        <taxon>Parabacteroides</taxon>
    </lineage>
</organism>
<dbReference type="PATRIC" id="fig|1203610.3.peg.729"/>
<evidence type="ECO:0000313" key="1">
    <source>
        <dbReference type="EMBL" id="KKB59722.1"/>
    </source>
</evidence>
<keyword evidence="2" id="KW-1185">Reference proteome</keyword>